<dbReference type="InterPro" id="IPR027065">
    <property type="entry name" value="Lon_Prtase"/>
</dbReference>
<protein>
    <recommendedName>
        <fullName evidence="2">endopeptidase La</fullName>
        <ecNumber evidence="2">3.4.21.53</ecNumber>
    </recommendedName>
</protein>
<dbReference type="AlphaFoldDB" id="A0A9D9HNQ7"/>
<keyword evidence="2" id="KW-0720">Serine protease</keyword>
<name>A0A9D9HNQ7_9SPIR</name>
<dbReference type="GO" id="GO:0006508">
    <property type="term" value="P:proteolysis"/>
    <property type="evidence" value="ECO:0007669"/>
    <property type="project" value="UniProtKB-KW"/>
</dbReference>
<dbReference type="GO" id="GO:0004252">
    <property type="term" value="F:serine-type endopeptidase activity"/>
    <property type="evidence" value="ECO:0007669"/>
    <property type="project" value="UniProtKB-UniRule"/>
</dbReference>
<organism evidence="4 5">
    <name type="scientific">Candidatus Gallitreponema excrementavium</name>
    <dbReference type="NCBI Taxonomy" id="2840840"/>
    <lineage>
        <taxon>Bacteria</taxon>
        <taxon>Pseudomonadati</taxon>
        <taxon>Spirochaetota</taxon>
        <taxon>Spirochaetia</taxon>
        <taxon>Spirochaetales</taxon>
        <taxon>Candidatus Gallitreponema</taxon>
    </lineage>
</organism>
<gene>
    <name evidence="4" type="ORF">IAA81_03080</name>
</gene>
<dbReference type="InterPro" id="IPR020568">
    <property type="entry name" value="Ribosomal_Su5_D2-typ_SF"/>
</dbReference>
<dbReference type="InterPro" id="IPR014721">
    <property type="entry name" value="Ribsml_uS5_D2-typ_fold_subgr"/>
</dbReference>
<evidence type="ECO:0000259" key="3">
    <source>
        <dbReference type="PROSITE" id="PS51786"/>
    </source>
</evidence>
<dbReference type="GO" id="GO:0005524">
    <property type="term" value="F:ATP binding"/>
    <property type="evidence" value="ECO:0007669"/>
    <property type="project" value="InterPro"/>
</dbReference>
<dbReference type="Proteomes" id="UP000823638">
    <property type="component" value="Unassembled WGS sequence"/>
</dbReference>
<feature type="active site" evidence="2">
    <location>
        <position position="699"/>
    </location>
</feature>
<dbReference type="EMBL" id="JADIMM010000037">
    <property type="protein sequence ID" value="MBO8457196.1"/>
    <property type="molecule type" value="Genomic_DNA"/>
</dbReference>
<dbReference type="InterPro" id="IPR046844">
    <property type="entry name" value="Lon-like_helical"/>
</dbReference>
<dbReference type="Gene3D" id="3.40.50.300">
    <property type="entry name" value="P-loop containing nucleotide triphosphate hydrolases"/>
    <property type="match status" value="2"/>
</dbReference>
<evidence type="ECO:0000313" key="5">
    <source>
        <dbReference type="Proteomes" id="UP000823638"/>
    </source>
</evidence>
<dbReference type="EC" id="3.4.21.53" evidence="2"/>
<feature type="domain" description="Lon proteolytic" evidence="3">
    <location>
        <begin position="566"/>
        <end position="761"/>
    </location>
</feature>
<dbReference type="PRINTS" id="PR00830">
    <property type="entry name" value="ENDOLAPTASE"/>
</dbReference>
<dbReference type="GO" id="GO:0004176">
    <property type="term" value="F:ATP-dependent peptidase activity"/>
    <property type="evidence" value="ECO:0007669"/>
    <property type="project" value="UniProtKB-UniRule"/>
</dbReference>
<dbReference type="Pfam" id="PF05362">
    <property type="entry name" value="Lon_C"/>
    <property type="match status" value="1"/>
</dbReference>
<dbReference type="PANTHER" id="PTHR10046">
    <property type="entry name" value="ATP DEPENDENT LON PROTEASE FAMILY MEMBER"/>
    <property type="match status" value="1"/>
</dbReference>
<evidence type="ECO:0000256" key="1">
    <source>
        <dbReference type="ARBA" id="ARBA00022670"/>
    </source>
</evidence>
<dbReference type="InterPro" id="IPR008269">
    <property type="entry name" value="Lon_proteolytic"/>
</dbReference>
<dbReference type="Pfam" id="PF20437">
    <property type="entry name" value="LonC_helical"/>
    <property type="match status" value="1"/>
</dbReference>
<proteinExistence type="inferred from homology"/>
<evidence type="ECO:0000313" key="4">
    <source>
        <dbReference type="EMBL" id="MBO8457196.1"/>
    </source>
</evidence>
<dbReference type="Pfam" id="PF20436">
    <property type="entry name" value="LonB_AAA-LID"/>
    <property type="match status" value="1"/>
</dbReference>
<comment type="caution">
    <text evidence="4">The sequence shown here is derived from an EMBL/GenBank/DDBJ whole genome shotgun (WGS) entry which is preliminary data.</text>
</comment>
<dbReference type="Pfam" id="PF13654">
    <property type="entry name" value="AAA_32"/>
    <property type="match status" value="1"/>
</dbReference>
<dbReference type="Gene3D" id="3.30.230.10">
    <property type="match status" value="1"/>
</dbReference>
<feature type="active site" evidence="2">
    <location>
        <position position="656"/>
    </location>
</feature>
<dbReference type="GO" id="GO:0030163">
    <property type="term" value="P:protein catabolic process"/>
    <property type="evidence" value="ECO:0007669"/>
    <property type="project" value="InterPro"/>
</dbReference>
<accession>A0A9D9HNQ7</accession>
<dbReference type="SUPFAM" id="SSF52540">
    <property type="entry name" value="P-loop containing nucleoside triphosphate hydrolases"/>
    <property type="match status" value="1"/>
</dbReference>
<comment type="catalytic activity">
    <reaction evidence="2">
        <text>Hydrolysis of proteins in presence of ATP.</text>
        <dbReference type="EC" id="3.4.21.53"/>
    </reaction>
</comment>
<dbReference type="InterPro" id="IPR027417">
    <property type="entry name" value="P-loop_NTPase"/>
</dbReference>
<comment type="similarity">
    <text evidence="2">Belongs to the peptidase S16 family.</text>
</comment>
<evidence type="ECO:0000256" key="2">
    <source>
        <dbReference type="PROSITE-ProRule" id="PRU01122"/>
    </source>
</evidence>
<keyword evidence="2" id="KW-0378">Hydrolase</keyword>
<dbReference type="InterPro" id="IPR046843">
    <property type="entry name" value="LonB_AAA-LID"/>
</dbReference>
<dbReference type="PROSITE" id="PS51786">
    <property type="entry name" value="LON_PROTEOLYTIC"/>
    <property type="match status" value="1"/>
</dbReference>
<reference evidence="4" key="1">
    <citation type="submission" date="2020-10" db="EMBL/GenBank/DDBJ databases">
        <authorList>
            <person name="Gilroy R."/>
        </authorList>
    </citation>
    <scope>NUCLEOTIDE SEQUENCE</scope>
    <source>
        <strain evidence="4">10532</strain>
    </source>
</reference>
<dbReference type="InterPro" id="IPR041699">
    <property type="entry name" value="AAA_32"/>
</dbReference>
<dbReference type="SUPFAM" id="SSF54211">
    <property type="entry name" value="Ribosomal protein S5 domain 2-like"/>
    <property type="match status" value="1"/>
</dbReference>
<sequence length="794" mass="89539">MDERFISEIDKYELLKADVEFSITPEEVGRLRDFNLSRAVIGQDRALEALRTGLGISIQGYNIFIMGSPGTGRRTALFELLKEMPRENLCLEDILYVYNFENPLQPEALSFKAGEGRIFKELLEKALEEIRNKTLAINKDDSFLLSKKKLLEEMSSEHNKMMEKFQDEAVKNGFILDDLEDGGLDLFPLYKGKKVSFNDLSDLMEKGKISQTQWETTKNEYFHQVELLSLLSSDINEKNKENEYKEFELKQKFARPFIEKAFSTLLNKNYGEKIAGYIENIKADILKHIDFFMNQEIEEKKRKNVSRYQVNLFCDNSKQSGLPIIQEELPTFVNLFGTIEPCQNGRENPENGHLRLRPGALHRARGGYLILRIKDIIQEEGVWEYLKRVLLSGEIEIQSPPMSSQAASTIKPEKLSSSVKVVAIGGDQTYDILYNEDADFQKLFKINVEFDSSMERTEEAMGQYISFAETYTKKNNLLSPDDGALAKIIRYGAALSEYRKRLTTRFTKIADLLVESDFFARRMNLPRITAEAVKEALSKKQYFSRLPKEKFLETVMADEVIISVSGKAVGIANGLAVLDRGYYSFGIPVAISARTAPGKKGLINVEGESGLSGEIYDKALYIIQGLLRGRYAGTNPLRLTSTICFEQSYTLVDGDSASCAELFALLSSLTGIPVRQDIAVTGSLNQMGQVQPVGGISEKIEGFFDVCNLRGLTGTQGVVIPFRNKENLVLAEKVQEAVAAGNFHIWAISNIDEGIEIMTGMNAGIADDKGRFPEGSFNFLVWKKLEEFSKYTER</sequence>
<reference evidence="4" key="2">
    <citation type="journal article" date="2021" name="PeerJ">
        <title>Extensive microbial diversity within the chicken gut microbiome revealed by metagenomics and culture.</title>
        <authorList>
            <person name="Gilroy R."/>
            <person name="Ravi A."/>
            <person name="Getino M."/>
            <person name="Pursley I."/>
            <person name="Horton D.L."/>
            <person name="Alikhan N.F."/>
            <person name="Baker D."/>
            <person name="Gharbi K."/>
            <person name="Hall N."/>
            <person name="Watson M."/>
            <person name="Adriaenssens E.M."/>
            <person name="Foster-Nyarko E."/>
            <person name="Jarju S."/>
            <person name="Secka A."/>
            <person name="Antonio M."/>
            <person name="Oren A."/>
            <person name="Chaudhuri R.R."/>
            <person name="La Ragione R."/>
            <person name="Hildebrand F."/>
            <person name="Pallen M.J."/>
        </authorList>
    </citation>
    <scope>NUCLEOTIDE SEQUENCE</scope>
    <source>
        <strain evidence="4">10532</strain>
    </source>
</reference>
<dbReference type="Gene3D" id="1.10.8.60">
    <property type="match status" value="1"/>
</dbReference>
<keyword evidence="1 2" id="KW-0645">Protease</keyword>